<dbReference type="Proteomes" id="UP000697710">
    <property type="component" value="Unassembled WGS sequence"/>
</dbReference>
<protein>
    <submittedName>
        <fullName evidence="6">Efflux RND transporter periplasmic adaptor subunit</fullName>
    </submittedName>
</protein>
<evidence type="ECO:0000256" key="1">
    <source>
        <dbReference type="ARBA" id="ARBA00022448"/>
    </source>
</evidence>
<dbReference type="FunFam" id="2.40.420.20:FF:000003">
    <property type="entry name" value="Cation efflux system protein cusB"/>
    <property type="match status" value="1"/>
</dbReference>
<sequence>SYFPGETIEGAVRFVEPRVSDKTRSVQVGVSLPNPEGRLRAGMYATATFAPVVAEDAVVISEQAVLRTGDRDVVVVDLGEGRFEPRTVRLGTEADGHVQVLGGLKEGDRIVTSAQFLIDSESNLQAAIQRMIAEQMGASATSTMSHGSH</sequence>
<feature type="non-terminal residue" evidence="6">
    <location>
        <position position="1"/>
    </location>
</feature>
<evidence type="ECO:0000256" key="2">
    <source>
        <dbReference type="ARBA" id="ARBA00022729"/>
    </source>
</evidence>
<feature type="domain" description="CusB-like beta-barrel" evidence="4">
    <location>
        <begin position="3"/>
        <end position="50"/>
    </location>
</feature>
<accession>A0A956LVZ0</accession>
<dbReference type="InterPro" id="IPR058649">
    <property type="entry name" value="CzcB_C"/>
</dbReference>
<dbReference type="AlphaFoldDB" id="A0A956LVZ0"/>
<dbReference type="EMBL" id="JAGQHR010000021">
    <property type="protein sequence ID" value="MCA9726348.1"/>
    <property type="molecule type" value="Genomic_DNA"/>
</dbReference>
<reference evidence="6" key="2">
    <citation type="journal article" date="2021" name="Microbiome">
        <title>Successional dynamics and alternative stable states in a saline activated sludge microbial community over 9 years.</title>
        <authorList>
            <person name="Wang Y."/>
            <person name="Ye J."/>
            <person name="Ju F."/>
            <person name="Liu L."/>
            <person name="Boyd J.A."/>
            <person name="Deng Y."/>
            <person name="Parks D.H."/>
            <person name="Jiang X."/>
            <person name="Yin X."/>
            <person name="Woodcroft B.J."/>
            <person name="Tyson G.W."/>
            <person name="Hugenholtz P."/>
            <person name="Polz M.F."/>
            <person name="Zhang T."/>
        </authorList>
    </citation>
    <scope>NUCLEOTIDE SEQUENCE</scope>
    <source>
        <strain evidence="6">HKST-UBA01</strain>
    </source>
</reference>
<dbReference type="PANTHER" id="PTHR30097:SF4">
    <property type="entry name" value="SLR6042 PROTEIN"/>
    <property type="match status" value="1"/>
</dbReference>
<dbReference type="InterPro" id="IPR051909">
    <property type="entry name" value="MFP_Cation_Efflux"/>
</dbReference>
<feature type="domain" description="CzcB-like C-terminal circularly permuted SH3-like" evidence="5">
    <location>
        <begin position="58"/>
        <end position="118"/>
    </location>
</feature>
<keyword evidence="1" id="KW-0813">Transport</keyword>
<dbReference type="Pfam" id="PF25975">
    <property type="entry name" value="CzcB_C"/>
    <property type="match status" value="1"/>
</dbReference>
<dbReference type="Pfam" id="PF25954">
    <property type="entry name" value="Beta-barrel_RND_2"/>
    <property type="match status" value="1"/>
</dbReference>
<dbReference type="Gene3D" id="2.40.30.170">
    <property type="match status" value="1"/>
</dbReference>
<comment type="caution">
    <text evidence="6">The sequence shown here is derived from an EMBL/GenBank/DDBJ whole genome shotgun (WGS) entry which is preliminary data.</text>
</comment>
<evidence type="ECO:0000313" key="6">
    <source>
        <dbReference type="EMBL" id="MCA9726348.1"/>
    </source>
</evidence>
<dbReference type="SUPFAM" id="SSF111369">
    <property type="entry name" value="HlyD-like secretion proteins"/>
    <property type="match status" value="1"/>
</dbReference>
<keyword evidence="3" id="KW-0406">Ion transport</keyword>
<gene>
    <name evidence="6" type="ORF">KC729_01615</name>
</gene>
<dbReference type="GO" id="GO:0046914">
    <property type="term" value="F:transition metal ion binding"/>
    <property type="evidence" value="ECO:0007669"/>
    <property type="project" value="TreeGrafter"/>
</dbReference>
<proteinExistence type="predicted"/>
<dbReference type="GO" id="GO:0060003">
    <property type="term" value="P:copper ion export"/>
    <property type="evidence" value="ECO:0007669"/>
    <property type="project" value="TreeGrafter"/>
</dbReference>
<reference evidence="6" key="1">
    <citation type="submission" date="2020-04" db="EMBL/GenBank/DDBJ databases">
        <authorList>
            <person name="Zhang T."/>
        </authorList>
    </citation>
    <scope>NUCLEOTIDE SEQUENCE</scope>
    <source>
        <strain evidence="6">HKST-UBA01</strain>
    </source>
</reference>
<dbReference type="PANTHER" id="PTHR30097">
    <property type="entry name" value="CATION EFFLUX SYSTEM PROTEIN CUSB"/>
    <property type="match status" value="1"/>
</dbReference>
<dbReference type="InterPro" id="IPR058792">
    <property type="entry name" value="Beta-barrel_RND_2"/>
</dbReference>
<evidence type="ECO:0000259" key="4">
    <source>
        <dbReference type="Pfam" id="PF25954"/>
    </source>
</evidence>
<organism evidence="6 7">
    <name type="scientific">Eiseniibacteriota bacterium</name>
    <dbReference type="NCBI Taxonomy" id="2212470"/>
    <lineage>
        <taxon>Bacteria</taxon>
        <taxon>Candidatus Eiseniibacteriota</taxon>
    </lineage>
</organism>
<keyword evidence="2" id="KW-0732">Signal</keyword>
<evidence type="ECO:0000313" key="7">
    <source>
        <dbReference type="Proteomes" id="UP000697710"/>
    </source>
</evidence>
<dbReference type="GO" id="GO:0015679">
    <property type="term" value="P:plasma membrane copper ion transport"/>
    <property type="evidence" value="ECO:0007669"/>
    <property type="project" value="TreeGrafter"/>
</dbReference>
<dbReference type="Gene3D" id="2.40.420.20">
    <property type="match status" value="1"/>
</dbReference>
<name>A0A956LVZ0_UNCEI</name>
<evidence type="ECO:0000256" key="3">
    <source>
        <dbReference type="ARBA" id="ARBA00023065"/>
    </source>
</evidence>
<evidence type="ECO:0000259" key="5">
    <source>
        <dbReference type="Pfam" id="PF25975"/>
    </source>
</evidence>
<dbReference type="GO" id="GO:0030288">
    <property type="term" value="C:outer membrane-bounded periplasmic space"/>
    <property type="evidence" value="ECO:0007669"/>
    <property type="project" value="TreeGrafter"/>
</dbReference>